<evidence type="ECO:0000256" key="2">
    <source>
        <dbReference type="ARBA" id="ARBA00022692"/>
    </source>
</evidence>
<protein>
    <submittedName>
        <fullName evidence="8">Uncharacterized protein</fullName>
    </submittedName>
</protein>
<dbReference type="OMA" id="MFRINDI"/>
<dbReference type="InterPro" id="IPR018000">
    <property type="entry name" value="Neurotransmitter_ion_chnl_CS"/>
</dbReference>
<dbReference type="STRING" id="31234.E3LH36"/>
<dbReference type="PANTHER" id="PTHR18945">
    <property type="entry name" value="NEUROTRANSMITTER GATED ION CHANNEL"/>
    <property type="match status" value="1"/>
</dbReference>
<dbReference type="InterPro" id="IPR036734">
    <property type="entry name" value="Neur_chan_lig-bd_sf"/>
</dbReference>
<name>E3LH36_CAERE</name>
<evidence type="ECO:0000256" key="4">
    <source>
        <dbReference type="ARBA" id="ARBA00023136"/>
    </source>
</evidence>
<keyword evidence="5" id="KW-0406">Ion transport</keyword>
<evidence type="ECO:0000256" key="3">
    <source>
        <dbReference type="ARBA" id="ARBA00022989"/>
    </source>
</evidence>
<proteinExistence type="inferred from homology"/>
<accession>E3LH36</accession>
<keyword evidence="9" id="KW-1185">Reference proteome</keyword>
<gene>
    <name evidence="8" type="ORF">CRE_01669</name>
</gene>
<dbReference type="GO" id="GO:0005230">
    <property type="term" value="F:extracellular ligand-gated monoatomic ion channel activity"/>
    <property type="evidence" value="ECO:0007669"/>
    <property type="project" value="InterPro"/>
</dbReference>
<organism evidence="9">
    <name type="scientific">Caenorhabditis remanei</name>
    <name type="common">Caenorhabditis vulgaris</name>
    <dbReference type="NCBI Taxonomy" id="31234"/>
    <lineage>
        <taxon>Eukaryota</taxon>
        <taxon>Metazoa</taxon>
        <taxon>Ecdysozoa</taxon>
        <taxon>Nematoda</taxon>
        <taxon>Chromadorea</taxon>
        <taxon>Rhabditida</taxon>
        <taxon>Rhabditina</taxon>
        <taxon>Rhabditomorpha</taxon>
        <taxon>Rhabditoidea</taxon>
        <taxon>Rhabditidae</taxon>
        <taxon>Peloderinae</taxon>
        <taxon>Caenorhabditis</taxon>
    </lineage>
</organism>
<dbReference type="HOGENOM" id="CLU_054847_1_0_1"/>
<dbReference type="InterPro" id="IPR038050">
    <property type="entry name" value="Neuro_actylchol_rec"/>
</dbReference>
<dbReference type="PROSITE" id="PS00236">
    <property type="entry name" value="NEUROTR_ION_CHANNEL"/>
    <property type="match status" value="1"/>
</dbReference>
<comment type="similarity">
    <text evidence="5">Belongs to the ligand-gated ion channel (TC 1.A.9) family.</text>
</comment>
<feature type="transmembrane region" description="Helical" evidence="5">
    <location>
        <begin position="312"/>
        <end position="328"/>
    </location>
</feature>
<dbReference type="eggNOG" id="KOG3645">
    <property type="taxonomic scope" value="Eukaryota"/>
</dbReference>
<feature type="chain" id="PRO_5022263696" evidence="5">
    <location>
        <begin position="19"/>
        <end position="418"/>
    </location>
</feature>
<dbReference type="InterPro" id="IPR036719">
    <property type="entry name" value="Neuro-gated_channel_TM_sf"/>
</dbReference>
<dbReference type="FunFam" id="1.20.58.390:FF:000060">
    <property type="entry name" value="Ligand-Gated ion Channel"/>
    <property type="match status" value="1"/>
</dbReference>
<dbReference type="GO" id="GO:0004888">
    <property type="term" value="F:transmembrane signaling receptor activity"/>
    <property type="evidence" value="ECO:0007669"/>
    <property type="project" value="InterPro"/>
</dbReference>
<dbReference type="EMBL" id="DS268408">
    <property type="protein sequence ID" value="EFO85672.1"/>
    <property type="molecule type" value="Genomic_DNA"/>
</dbReference>
<evidence type="ECO:0000259" key="6">
    <source>
        <dbReference type="Pfam" id="PF02931"/>
    </source>
</evidence>
<dbReference type="SUPFAM" id="SSF63712">
    <property type="entry name" value="Nicotinic receptor ligand binding domain-like"/>
    <property type="match status" value="1"/>
</dbReference>
<feature type="transmembrane region" description="Helical" evidence="5">
    <location>
        <begin position="279"/>
        <end position="300"/>
    </location>
</feature>
<keyword evidence="3 5" id="KW-1133">Transmembrane helix</keyword>
<evidence type="ECO:0000256" key="1">
    <source>
        <dbReference type="ARBA" id="ARBA00004141"/>
    </source>
</evidence>
<evidence type="ECO:0000313" key="8">
    <source>
        <dbReference type="EMBL" id="EFO85672.1"/>
    </source>
</evidence>
<dbReference type="SUPFAM" id="SSF90112">
    <property type="entry name" value="Neurotransmitter-gated ion-channel transmembrane pore"/>
    <property type="match status" value="1"/>
</dbReference>
<dbReference type="Pfam" id="PF02931">
    <property type="entry name" value="Neur_chan_LBD"/>
    <property type="match status" value="1"/>
</dbReference>
<dbReference type="FunFam" id="2.70.170.10:FF:000027">
    <property type="entry name" value="Ligand-Gated ion Channel"/>
    <property type="match status" value="1"/>
</dbReference>
<dbReference type="InterPro" id="IPR006029">
    <property type="entry name" value="Neurotrans-gated_channel_TM"/>
</dbReference>
<keyword evidence="5" id="KW-0407">Ion channel</keyword>
<evidence type="ECO:0000256" key="5">
    <source>
        <dbReference type="RuleBase" id="RU000687"/>
    </source>
</evidence>
<dbReference type="OrthoDB" id="5866477at2759"/>
<comment type="subcellular location">
    <subcellularLocation>
        <location evidence="1">Membrane</location>
        <topology evidence="1">Multi-pass membrane protein</topology>
    </subcellularLocation>
</comment>
<dbReference type="CDD" id="cd19051">
    <property type="entry name" value="LGIC_TM_cation"/>
    <property type="match status" value="1"/>
</dbReference>
<feature type="transmembrane region" description="Helical" evidence="5">
    <location>
        <begin position="385"/>
        <end position="415"/>
    </location>
</feature>
<evidence type="ECO:0000259" key="7">
    <source>
        <dbReference type="Pfam" id="PF02932"/>
    </source>
</evidence>
<dbReference type="Gene3D" id="2.70.170.10">
    <property type="entry name" value="Neurotransmitter-gated ion-channel ligand-binding domain"/>
    <property type="match status" value="1"/>
</dbReference>
<keyword evidence="5" id="KW-0732">Signal</keyword>
<dbReference type="AlphaFoldDB" id="E3LH36"/>
<feature type="domain" description="Neurotransmitter-gated ion-channel ligand-binding" evidence="6">
    <location>
        <begin position="118"/>
        <end position="277"/>
    </location>
</feature>
<feature type="domain" description="Neurotransmitter-gated ion-channel transmembrane" evidence="7">
    <location>
        <begin position="284"/>
        <end position="383"/>
    </location>
</feature>
<feature type="signal peptide" evidence="5">
    <location>
        <begin position="1"/>
        <end position="18"/>
    </location>
</feature>
<dbReference type="InterPro" id="IPR006201">
    <property type="entry name" value="Neur_channel"/>
</dbReference>
<reference evidence="8" key="1">
    <citation type="submission" date="2007-07" db="EMBL/GenBank/DDBJ databases">
        <title>PCAP assembly of the Caenorhabditis remanei genome.</title>
        <authorList>
            <consortium name="The Caenorhabditis remanei Sequencing Consortium"/>
            <person name="Wilson R.K."/>
        </authorList>
    </citation>
    <scope>NUCLEOTIDE SEQUENCE [LARGE SCALE GENOMIC DNA]</scope>
    <source>
        <strain evidence="8">PB4641</strain>
    </source>
</reference>
<evidence type="ECO:0000313" key="9">
    <source>
        <dbReference type="Proteomes" id="UP000008281"/>
    </source>
</evidence>
<dbReference type="Proteomes" id="UP000008281">
    <property type="component" value="Unassembled WGS sequence"/>
</dbReference>
<keyword evidence="4 5" id="KW-0472">Membrane</keyword>
<dbReference type="GO" id="GO:0016020">
    <property type="term" value="C:membrane"/>
    <property type="evidence" value="ECO:0007669"/>
    <property type="project" value="UniProtKB-SubCell"/>
</dbReference>
<keyword evidence="5" id="KW-0813">Transport</keyword>
<dbReference type="InterPro" id="IPR006202">
    <property type="entry name" value="Neur_chan_lig-bd"/>
</dbReference>
<dbReference type="CDD" id="cd18989">
    <property type="entry name" value="LGIC_ECD_cation"/>
    <property type="match status" value="1"/>
</dbReference>
<keyword evidence="2 5" id="KW-0812">Transmembrane</keyword>
<sequence length="418" mass="49412">MRNYFFYFSLFLVRFVTCFYENATYYVPEWSNFLNHQKILIKDLFDEYDDTIAPVYSKIDITKPIGYNPLAPKRYNYTIFLYYLKLVEVVEPEEKVSVVMEMAEVRIQRLTRYSKPVFQHWYDPRLAWNPSLYDEISMLHMRQERVWSPTINMFMINDIADFRDQDFRMVTVENTGHVYTSLSLRVSLNCPLNVAKFPFDSQTCVIQFSMPLFFTQYIQMFSQIYEGIKNTTMWKKMGNSEWDLANLTNRIDVLSYNDGGMSDMQLATFEIKIRRNPMYYIYMIVFPSFVINALSIVGVFMKNTDKISKLNVGLTNIMTMTFILGVMADKIPKTGSIPLLGIYIIINLFIMIVAVTITMFIGKFRKFVIPRLRSKKTEWRRKLEWMLGDILETILMVFLETLNTASFLVMVGFWINDS</sequence>
<dbReference type="PRINTS" id="PR00252">
    <property type="entry name" value="NRIONCHANNEL"/>
</dbReference>
<dbReference type="InParanoid" id="E3LH36"/>
<feature type="transmembrane region" description="Helical" evidence="5">
    <location>
        <begin position="340"/>
        <end position="364"/>
    </location>
</feature>
<dbReference type="Gene3D" id="1.20.58.390">
    <property type="entry name" value="Neurotransmitter-gated ion-channel transmembrane domain"/>
    <property type="match status" value="1"/>
</dbReference>
<dbReference type="Pfam" id="PF02932">
    <property type="entry name" value="Neur_chan_memb"/>
    <property type="match status" value="1"/>
</dbReference>